<evidence type="ECO:0000256" key="4">
    <source>
        <dbReference type="ARBA" id="ARBA00022475"/>
    </source>
</evidence>
<dbReference type="GO" id="GO:0030313">
    <property type="term" value="C:cell envelope"/>
    <property type="evidence" value="ECO:0007669"/>
    <property type="project" value="UniProtKB-SubCell"/>
</dbReference>
<evidence type="ECO:0000259" key="9">
    <source>
        <dbReference type="Pfam" id="PF25876"/>
    </source>
</evidence>
<evidence type="ECO:0000256" key="2">
    <source>
        <dbReference type="ARBA" id="ARBA00009477"/>
    </source>
</evidence>
<evidence type="ECO:0000313" key="13">
    <source>
        <dbReference type="EMBL" id="SFI55667.1"/>
    </source>
</evidence>
<dbReference type="Gene3D" id="2.40.50.100">
    <property type="match status" value="1"/>
</dbReference>
<organism evidence="13 14">
    <name type="scientific">Planctomicrobium piriforme</name>
    <dbReference type="NCBI Taxonomy" id="1576369"/>
    <lineage>
        <taxon>Bacteria</taxon>
        <taxon>Pseudomonadati</taxon>
        <taxon>Planctomycetota</taxon>
        <taxon>Planctomycetia</taxon>
        <taxon>Planctomycetales</taxon>
        <taxon>Planctomycetaceae</taxon>
        <taxon>Planctomicrobium</taxon>
    </lineage>
</organism>
<feature type="transmembrane region" description="Helical" evidence="8">
    <location>
        <begin position="46"/>
        <end position="63"/>
    </location>
</feature>
<dbReference type="PANTHER" id="PTHR30469:SF12">
    <property type="entry name" value="MULTIDRUG RESISTANCE PROTEIN MDTA"/>
    <property type="match status" value="1"/>
</dbReference>
<dbReference type="OrthoDB" id="9816569at2"/>
<feature type="domain" description="Multidrug resistance protein MdtA-like barrel-sandwich hybrid" evidence="10">
    <location>
        <begin position="114"/>
        <end position="257"/>
    </location>
</feature>
<keyword evidence="5" id="KW-0997">Cell inner membrane</keyword>
<dbReference type="Pfam" id="PF25967">
    <property type="entry name" value="RND-MFP_C"/>
    <property type="match status" value="1"/>
</dbReference>
<dbReference type="RefSeq" id="WP_092051129.1">
    <property type="nucleotide sequence ID" value="NZ_FOQD01000010.1"/>
</dbReference>
<evidence type="ECO:0000256" key="7">
    <source>
        <dbReference type="SAM" id="MobiDB-lite"/>
    </source>
</evidence>
<feature type="compositionally biased region" description="Low complexity" evidence="7">
    <location>
        <begin position="436"/>
        <end position="445"/>
    </location>
</feature>
<keyword evidence="14" id="KW-1185">Reference proteome</keyword>
<evidence type="ECO:0000313" key="14">
    <source>
        <dbReference type="Proteomes" id="UP000199518"/>
    </source>
</evidence>
<dbReference type="AlphaFoldDB" id="A0A1I3J608"/>
<sequence length="445" mass="47804">MTTPLAEQSSKLKPAAAAAAGLSDRGSHEAIPPAPSAVSTSSKRGIWGWLFLAALAAAAWYFSPHWWPRVEALLHAAPPPAPAGPRAVPVVTTKVLERDFHLYINGLGTVTAFNTVTVKTRVEGEVVNVAFTEGQMVQAGDLLAEIDPRTYQMQRDQVQAQIARDEATLKLAESTLLRQNDLMKSQATTPQIVDQQVAQVDQARAALQMDQAMLETANLQLIYCRIVAPISGRIGLRLVDRGNIVQANSPLGLAVITQLEPISLVFTIPQDDIPRVQKRIAEKGELTVEAFDRDFRTRLAVGKLTAIDNQVDATTGTLRLKATFDNKDHALFPNQFVNARLEVETLPNALLIPSAALQRGPESTYVYVVKSDDTVELRTVQLGPSEGAETAILHGLAAGETIVTNGLDKLQPGAKVILREKTGPGRGERPASPGEAPAAARKGAA</sequence>
<evidence type="ECO:0000256" key="1">
    <source>
        <dbReference type="ARBA" id="ARBA00004236"/>
    </source>
</evidence>
<dbReference type="Pfam" id="PF25917">
    <property type="entry name" value="BSH_RND"/>
    <property type="match status" value="1"/>
</dbReference>
<dbReference type="SUPFAM" id="SSF111369">
    <property type="entry name" value="HlyD-like secretion proteins"/>
    <property type="match status" value="1"/>
</dbReference>
<dbReference type="Gene3D" id="2.40.420.20">
    <property type="match status" value="1"/>
</dbReference>
<evidence type="ECO:0000256" key="8">
    <source>
        <dbReference type="SAM" id="Phobius"/>
    </source>
</evidence>
<dbReference type="GO" id="GO:0015562">
    <property type="term" value="F:efflux transmembrane transporter activity"/>
    <property type="evidence" value="ECO:0007669"/>
    <property type="project" value="TreeGrafter"/>
</dbReference>
<dbReference type="EMBL" id="FOQD01000010">
    <property type="protein sequence ID" value="SFI55667.1"/>
    <property type="molecule type" value="Genomic_DNA"/>
</dbReference>
<dbReference type="InterPro" id="IPR058626">
    <property type="entry name" value="MdtA-like_b-barrel"/>
</dbReference>
<dbReference type="Pfam" id="PF25876">
    <property type="entry name" value="HH_MFP_RND"/>
    <property type="match status" value="1"/>
</dbReference>
<dbReference type="InterPro" id="IPR058627">
    <property type="entry name" value="MdtA-like_C"/>
</dbReference>
<reference evidence="14" key="1">
    <citation type="submission" date="2016-10" db="EMBL/GenBank/DDBJ databases">
        <authorList>
            <person name="Varghese N."/>
            <person name="Submissions S."/>
        </authorList>
    </citation>
    <scope>NUCLEOTIDE SEQUENCE [LARGE SCALE GENOMIC DNA]</scope>
    <source>
        <strain evidence="14">DSM 26348</strain>
    </source>
</reference>
<keyword evidence="4" id="KW-1003">Cell membrane</keyword>
<dbReference type="FunFam" id="2.40.420.20:FF:000001">
    <property type="entry name" value="Efflux RND transporter periplasmic adaptor subunit"/>
    <property type="match status" value="1"/>
</dbReference>
<feature type="domain" description="Multidrug resistance protein MdtA-like C-terminal permuted SH3" evidence="12">
    <location>
        <begin position="348"/>
        <end position="409"/>
    </location>
</feature>
<evidence type="ECO:0000259" key="10">
    <source>
        <dbReference type="Pfam" id="PF25917"/>
    </source>
</evidence>
<feature type="domain" description="Multidrug resistance protein MdtA-like beta-barrel" evidence="11">
    <location>
        <begin position="261"/>
        <end position="344"/>
    </location>
</feature>
<dbReference type="Proteomes" id="UP000199518">
    <property type="component" value="Unassembled WGS sequence"/>
</dbReference>
<name>A0A1I3J608_9PLAN</name>
<proteinExistence type="inferred from homology"/>
<evidence type="ECO:0000256" key="3">
    <source>
        <dbReference type="ARBA" id="ARBA00022448"/>
    </source>
</evidence>
<keyword evidence="6 8" id="KW-0472">Membrane</keyword>
<dbReference type="NCBIfam" id="TIGR01730">
    <property type="entry name" value="RND_mfp"/>
    <property type="match status" value="1"/>
</dbReference>
<feature type="region of interest" description="Disordered" evidence="7">
    <location>
        <begin position="420"/>
        <end position="445"/>
    </location>
</feature>
<dbReference type="PANTHER" id="PTHR30469">
    <property type="entry name" value="MULTIDRUG RESISTANCE PROTEIN MDTA"/>
    <property type="match status" value="1"/>
</dbReference>
<keyword evidence="8" id="KW-1133">Transmembrane helix</keyword>
<dbReference type="Gene3D" id="2.40.30.170">
    <property type="match status" value="1"/>
</dbReference>
<comment type="subcellular location">
    <subcellularLocation>
        <location evidence="1">Cell membrane</location>
    </subcellularLocation>
</comment>
<feature type="domain" description="Multidrug resistance protein MdtA-like alpha-helical hairpin" evidence="9">
    <location>
        <begin position="155"/>
        <end position="223"/>
    </location>
</feature>
<dbReference type="InterPro" id="IPR058624">
    <property type="entry name" value="MdtA-like_HH"/>
</dbReference>
<dbReference type="STRING" id="1576369.SAMN05421753_11071"/>
<keyword evidence="3" id="KW-0813">Transport</keyword>
<protein>
    <submittedName>
        <fullName evidence="13">Membrane fusion protein, multidrug efflux system</fullName>
    </submittedName>
</protein>
<dbReference type="Gene3D" id="1.10.287.470">
    <property type="entry name" value="Helix hairpin bin"/>
    <property type="match status" value="1"/>
</dbReference>
<dbReference type="InterPro" id="IPR006143">
    <property type="entry name" value="RND_pump_MFP"/>
</dbReference>
<feature type="compositionally biased region" description="Basic and acidic residues" evidence="7">
    <location>
        <begin position="420"/>
        <end position="429"/>
    </location>
</feature>
<dbReference type="InterPro" id="IPR058625">
    <property type="entry name" value="MdtA-like_BSH"/>
</dbReference>
<accession>A0A1I3J608</accession>
<evidence type="ECO:0000256" key="5">
    <source>
        <dbReference type="ARBA" id="ARBA00022519"/>
    </source>
</evidence>
<dbReference type="Pfam" id="PF25944">
    <property type="entry name" value="Beta-barrel_RND"/>
    <property type="match status" value="1"/>
</dbReference>
<evidence type="ECO:0000259" key="11">
    <source>
        <dbReference type="Pfam" id="PF25944"/>
    </source>
</evidence>
<evidence type="ECO:0000259" key="12">
    <source>
        <dbReference type="Pfam" id="PF25967"/>
    </source>
</evidence>
<comment type="similarity">
    <text evidence="2">Belongs to the membrane fusion protein (MFP) (TC 8.A.1) family.</text>
</comment>
<evidence type="ECO:0000256" key="6">
    <source>
        <dbReference type="ARBA" id="ARBA00023136"/>
    </source>
</evidence>
<gene>
    <name evidence="13" type="ORF">SAMN05421753_11071</name>
</gene>
<keyword evidence="8" id="KW-0812">Transmembrane</keyword>
<dbReference type="GO" id="GO:1990281">
    <property type="term" value="C:efflux pump complex"/>
    <property type="evidence" value="ECO:0007669"/>
    <property type="project" value="TreeGrafter"/>
</dbReference>